<dbReference type="RefSeq" id="WP_111871233.1">
    <property type="nucleotide sequence ID" value="NZ_QLYX01000017.1"/>
</dbReference>
<gene>
    <name evidence="1" type="ORF">DPM19_28945</name>
</gene>
<dbReference type="OrthoDB" id="3474885at2"/>
<name>A0A365GXU0_9ACTN</name>
<comment type="caution">
    <text evidence="1">The sequence shown here is derived from an EMBL/GenBank/DDBJ whole genome shotgun (WGS) entry which is preliminary data.</text>
</comment>
<evidence type="ECO:0000313" key="1">
    <source>
        <dbReference type="EMBL" id="RAY11655.1"/>
    </source>
</evidence>
<organism evidence="1 2">
    <name type="scientific">Actinomadura craniellae</name>
    <dbReference type="NCBI Taxonomy" id="2231787"/>
    <lineage>
        <taxon>Bacteria</taxon>
        <taxon>Bacillati</taxon>
        <taxon>Actinomycetota</taxon>
        <taxon>Actinomycetes</taxon>
        <taxon>Streptosporangiales</taxon>
        <taxon>Thermomonosporaceae</taxon>
        <taxon>Actinomadura</taxon>
    </lineage>
</organism>
<dbReference type="EMBL" id="QLYX01000017">
    <property type="protein sequence ID" value="RAY11655.1"/>
    <property type="molecule type" value="Genomic_DNA"/>
</dbReference>
<sequence>MTDGPQVYGFPPLDVLPGLRWLGPDYVGMLVRDLTLGLRRQDTGTRVLGIRCEGGPTVQDGGGPGRAHDAAFPLQVYVRDGAGRSWRLSGRWTYVGRDIGGPAPVITHYWRLISAQEVN</sequence>
<protein>
    <submittedName>
        <fullName evidence="1">Uncharacterized protein</fullName>
    </submittedName>
</protein>
<keyword evidence="2" id="KW-1185">Reference proteome</keyword>
<proteinExistence type="predicted"/>
<accession>A0A365GXU0</accession>
<evidence type="ECO:0000313" key="2">
    <source>
        <dbReference type="Proteomes" id="UP000251891"/>
    </source>
</evidence>
<dbReference type="AlphaFoldDB" id="A0A365GXU0"/>
<dbReference type="Proteomes" id="UP000251891">
    <property type="component" value="Unassembled WGS sequence"/>
</dbReference>
<reference evidence="1 2" key="1">
    <citation type="submission" date="2018-06" db="EMBL/GenBank/DDBJ databases">
        <title>Actinomadura craniellae sp. nov. isolated from marine sponge Craniella sp.</title>
        <authorList>
            <person name="Li L."/>
            <person name="Xu Q.H."/>
            <person name="Lin H.W."/>
            <person name="Lu Y.H."/>
        </authorList>
    </citation>
    <scope>NUCLEOTIDE SEQUENCE [LARGE SCALE GENOMIC DNA]</scope>
    <source>
        <strain evidence="1 2">LHW63021</strain>
    </source>
</reference>